<dbReference type="Proteomes" id="UP000824969">
    <property type="component" value="Chromosome"/>
</dbReference>
<proteinExistence type="predicted"/>
<evidence type="ECO:0000313" key="1">
    <source>
        <dbReference type="EMBL" id="BBL67006.1"/>
    </source>
</evidence>
<dbReference type="EMBL" id="AP019781">
    <property type="protein sequence ID" value="BBL67006.1"/>
    <property type="molecule type" value="Genomic_DNA"/>
</dbReference>
<dbReference type="RefSeq" id="WP_221057496.1">
    <property type="nucleotide sequence ID" value="NZ_AP019781.1"/>
</dbReference>
<keyword evidence="2" id="KW-1185">Reference proteome</keyword>
<dbReference type="Pfam" id="PF13646">
    <property type="entry name" value="HEAT_2"/>
    <property type="match status" value="1"/>
</dbReference>
<sequence length="166" mass="17399">MQKTIERREAQEEGNAETRELMYAMLNGDTYTSLQAIGALGAMGAPAVGPLVRALLAVDSDARWVVAMALARAGTEAVEPLIGVVLVADDGIKNPAIWALAEIGDQRAVDPLVGALRTSRSECCRALTAAALLKLGDPAGIAEVEKEFERSGAGFRGLAMEAFEGT</sequence>
<organism evidence="1 2">
    <name type="scientific">Methanoculleus chikugoensis</name>
    <dbReference type="NCBI Taxonomy" id="118126"/>
    <lineage>
        <taxon>Archaea</taxon>
        <taxon>Methanobacteriati</taxon>
        <taxon>Methanobacteriota</taxon>
        <taxon>Stenosarchaea group</taxon>
        <taxon>Methanomicrobia</taxon>
        <taxon>Methanomicrobiales</taxon>
        <taxon>Methanomicrobiaceae</taxon>
        <taxon>Methanoculleus</taxon>
    </lineage>
</organism>
<name>A0ABN5XDH9_9EURY</name>
<protein>
    <recommendedName>
        <fullName evidence="3">HEAT repeat domain-containing protein</fullName>
    </recommendedName>
</protein>
<gene>
    <name evidence="1" type="ORF">MchiMG62_01870</name>
</gene>
<reference evidence="1 2" key="1">
    <citation type="submission" date="2019-06" db="EMBL/GenBank/DDBJ databases">
        <title>Complete genome sequence of Methanoculleus chikugoensis strain MG62.</title>
        <authorList>
            <person name="Asakawa S."/>
            <person name="Dianou D."/>
        </authorList>
    </citation>
    <scope>NUCLEOTIDE SEQUENCE [LARGE SCALE GENOMIC DNA]</scope>
    <source>
        <strain evidence="1 2">MG62</strain>
    </source>
</reference>
<evidence type="ECO:0008006" key="3">
    <source>
        <dbReference type="Google" id="ProtNLM"/>
    </source>
</evidence>
<evidence type="ECO:0000313" key="2">
    <source>
        <dbReference type="Proteomes" id="UP000824969"/>
    </source>
</evidence>
<accession>A0ABN5XDH9</accession>
<dbReference type="GeneID" id="66129687"/>